<evidence type="ECO:0000256" key="3">
    <source>
        <dbReference type="PROSITE-ProRule" id="PRU00023"/>
    </source>
</evidence>
<sequence>DPRNEISDRPLTSEGHAVQLDIVNPGVRNLELKIDQVSELQAIANKLQGNKHDFIGYINYKLLKKLSELVKEDDGIIRLFFEYEEEYAKLLKSQLEYATKRELISTLKQNEVATIGKEVIIKCSNLGRELIRSIESHTKPGEVIGLLEAGADLNATEYTPDCDTALTRAIEKDNIDIIKFLLEKGANPNIASNARNRRTPLFNAVKSGSIEAVDILLTNGARTDVSKDGKTLLHYAGKSGKVEMLEFWIKRGNYDVNVKDKRNRTPLFHAVKSGSIEAVDILLTNGARTEV</sequence>
<feature type="repeat" description="ANK" evidence="3">
    <location>
        <begin position="228"/>
        <end position="252"/>
    </location>
</feature>
<dbReference type="PANTHER" id="PTHR24198:SF165">
    <property type="entry name" value="ANKYRIN REPEAT-CONTAINING PROTEIN-RELATED"/>
    <property type="match status" value="1"/>
</dbReference>
<keyword evidence="2 3" id="KW-0040">ANK repeat</keyword>
<dbReference type="Gene3D" id="1.25.40.20">
    <property type="entry name" value="Ankyrin repeat-containing domain"/>
    <property type="match status" value="1"/>
</dbReference>
<reference evidence="4" key="1">
    <citation type="submission" date="2017-05" db="UniProtKB">
        <authorList>
            <consortium name="EnsemblMetazoa"/>
        </authorList>
    </citation>
    <scope>IDENTIFICATION</scope>
</reference>
<dbReference type="STRING" id="400682.A0A1X7T6R1"/>
<organism evidence="4">
    <name type="scientific">Amphimedon queenslandica</name>
    <name type="common">Sponge</name>
    <dbReference type="NCBI Taxonomy" id="400682"/>
    <lineage>
        <taxon>Eukaryota</taxon>
        <taxon>Metazoa</taxon>
        <taxon>Porifera</taxon>
        <taxon>Demospongiae</taxon>
        <taxon>Heteroscleromorpha</taxon>
        <taxon>Haplosclerida</taxon>
        <taxon>Niphatidae</taxon>
        <taxon>Amphimedon</taxon>
    </lineage>
</organism>
<protein>
    <submittedName>
        <fullName evidence="4">Uncharacterized protein</fullName>
    </submittedName>
</protein>
<dbReference type="InterPro" id="IPR036770">
    <property type="entry name" value="Ankyrin_rpt-contain_sf"/>
</dbReference>
<dbReference type="SMART" id="SM00248">
    <property type="entry name" value="ANK"/>
    <property type="match status" value="4"/>
</dbReference>
<keyword evidence="1" id="KW-0677">Repeat</keyword>
<dbReference type="AlphaFoldDB" id="A0A1X7T6R1"/>
<dbReference type="OrthoDB" id="194358at2759"/>
<dbReference type="PROSITE" id="PS50088">
    <property type="entry name" value="ANK_REPEAT"/>
    <property type="match status" value="4"/>
</dbReference>
<dbReference type="EnsemblMetazoa" id="Aqu2.1.10205_001">
    <property type="protein sequence ID" value="Aqu2.1.10205_001"/>
    <property type="gene ID" value="Aqu2.1.10205"/>
</dbReference>
<feature type="repeat" description="ANK" evidence="3">
    <location>
        <begin position="262"/>
        <end position="291"/>
    </location>
</feature>
<feature type="repeat" description="ANK" evidence="3">
    <location>
        <begin position="161"/>
        <end position="193"/>
    </location>
</feature>
<dbReference type="InParanoid" id="A0A1X7T6R1"/>
<feature type="repeat" description="ANK" evidence="3">
    <location>
        <begin position="196"/>
        <end position="228"/>
    </location>
</feature>
<accession>A0A1X7T6R1</accession>
<dbReference type="Pfam" id="PF12796">
    <property type="entry name" value="Ank_2"/>
    <property type="match status" value="2"/>
</dbReference>
<dbReference type="PANTHER" id="PTHR24198">
    <property type="entry name" value="ANKYRIN REPEAT AND PROTEIN KINASE DOMAIN-CONTAINING PROTEIN"/>
    <property type="match status" value="1"/>
</dbReference>
<evidence type="ECO:0000256" key="2">
    <source>
        <dbReference type="ARBA" id="ARBA00023043"/>
    </source>
</evidence>
<dbReference type="PROSITE" id="PS50297">
    <property type="entry name" value="ANK_REP_REGION"/>
    <property type="match status" value="4"/>
</dbReference>
<proteinExistence type="predicted"/>
<name>A0A1X7T6R1_AMPQE</name>
<dbReference type="InterPro" id="IPR002110">
    <property type="entry name" value="Ankyrin_rpt"/>
</dbReference>
<evidence type="ECO:0000313" key="4">
    <source>
        <dbReference type="EnsemblMetazoa" id="Aqu2.1.10205_001"/>
    </source>
</evidence>
<dbReference type="SUPFAM" id="SSF48403">
    <property type="entry name" value="Ankyrin repeat"/>
    <property type="match status" value="1"/>
</dbReference>
<evidence type="ECO:0000256" key="1">
    <source>
        <dbReference type="ARBA" id="ARBA00022737"/>
    </source>
</evidence>